<evidence type="ECO:0000313" key="3">
    <source>
        <dbReference type="Proteomes" id="UP000283269"/>
    </source>
</evidence>
<feature type="compositionally biased region" description="Basic and acidic residues" evidence="1">
    <location>
        <begin position="36"/>
        <end position="46"/>
    </location>
</feature>
<dbReference type="AlphaFoldDB" id="A0A409XPS2"/>
<dbReference type="Proteomes" id="UP000283269">
    <property type="component" value="Unassembled WGS sequence"/>
</dbReference>
<feature type="compositionally biased region" description="Low complexity" evidence="1">
    <location>
        <begin position="19"/>
        <end position="31"/>
    </location>
</feature>
<accession>A0A409XPS2</accession>
<name>A0A409XPS2_PSICY</name>
<protein>
    <submittedName>
        <fullName evidence="2">Uncharacterized protein</fullName>
    </submittedName>
</protein>
<reference evidence="2 3" key="1">
    <citation type="journal article" date="2018" name="Evol. Lett.">
        <title>Horizontal gene cluster transfer increased hallucinogenic mushroom diversity.</title>
        <authorList>
            <person name="Reynolds H.T."/>
            <person name="Vijayakumar V."/>
            <person name="Gluck-Thaler E."/>
            <person name="Korotkin H.B."/>
            <person name="Matheny P.B."/>
            <person name="Slot J.C."/>
        </authorList>
    </citation>
    <scope>NUCLEOTIDE SEQUENCE [LARGE SCALE GENOMIC DNA]</scope>
    <source>
        <strain evidence="2 3">2631</strain>
    </source>
</reference>
<organism evidence="2 3">
    <name type="scientific">Psilocybe cyanescens</name>
    <dbReference type="NCBI Taxonomy" id="93625"/>
    <lineage>
        <taxon>Eukaryota</taxon>
        <taxon>Fungi</taxon>
        <taxon>Dikarya</taxon>
        <taxon>Basidiomycota</taxon>
        <taxon>Agaricomycotina</taxon>
        <taxon>Agaricomycetes</taxon>
        <taxon>Agaricomycetidae</taxon>
        <taxon>Agaricales</taxon>
        <taxon>Agaricineae</taxon>
        <taxon>Strophariaceae</taxon>
        <taxon>Psilocybe</taxon>
    </lineage>
</organism>
<evidence type="ECO:0000256" key="1">
    <source>
        <dbReference type="SAM" id="MobiDB-lite"/>
    </source>
</evidence>
<feature type="region of interest" description="Disordered" evidence="1">
    <location>
        <begin position="1"/>
        <end position="46"/>
    </location>
</feature>
<sequence length="65" mass="6929">MSQYYHKVNNDNGGGGGACAHPSGSAAGSAGVQVRSDVDHGPTSRDNRAWYDRILILHLHDAVHM</sequence>
<dbReference type="InParanoid" id="A0A409XPS2"/>
<proteinExistence type="predicted"/>
<dbReference type="EMBL" id="NHYD01000972">
    <property type="protein sequence ID" value="PPQ92779.1"/>
    <property type="molecule type" value="Genomic_DNA"/>
</dbReference>
<evidence type="ECO:0000313" key="2">
    <source>
        <dbReference type="EMBL" id="PPQ92779.1"/>
    </source>
</evidence>
<comment type="caution">
    <text evidence="2">The sequence shown here is derived from an EMBL/GenBank/DDBJ whole genome shotgun (WGS) entry which is preliminary data.</text>
</comment>
<keyword evidence="3" id="KW-1185">Reference proteome</keyword>
<gene>
    <name evidence="2" type="ORF">CVT25_003887</name>
</gene>